<sequence length="317" mass="35794">MSSTVDTHWCYQCRQRVRPVEREIACPRCDEGFIEELVPEDHSHQTPAEDPSQQIPNMMDFLYSLMMQRDSNPRIDPVEVFDAIASLRMGGRNPNINFRLRSGDPYLVLNHSPGSAFSNGSPRSGPIEVDLGDYSTERRLQELIEQLSANDRRGPPPAPRSSIDAMPTIKITQAHMHTDSHCPVCQDRFDLGSEAREMPCKHFYHSDCIVPWLVQHNSCPVCRLEIPTQGTDTDSARGNRSSGGENSGGSSRDYGSSGGVTLNSLQNQGRRNPWYVMWPFRPSSSNTHHHAEYRGSRTSSTREQNNEMSYSGWSFDY</sequence>
<proteinExistence type="predicted"/>
<dbReference type="PANTHER" id="PTHR15710">
    <property type="entry name" value="E3 UBIQUITIN-PROTEIN LIGASE PRAJA"/>
    <property type="match status" value="1"/>
</dbReference>
<evidence type="ECO:0000256" key="5">
    <source>
        <dbReference type="ARBA" id="ARBA00022771"/>
    </source>
</evidence>
<dbReference type="GO" id="GO:0061630">
    <property type="term" value="F:ubiquitin protein ligase activity"/>
    <property type="evidence" value="ECO:0007669"/>
    <property type="project" value="UniProtKB-EC"/>
</dbReference>
<accession>A0A8T1NKY2</accession>
<evidence type="ECO:0000313" key="12">
    <source>
        <dbReference type="Proteomes" id="UP000811609"/>
    </source>
</evidence>
<dbReference type="SMART" id="SM00184">
    <property type="entry name" value="RING"/>
    <property type="match status" value="1"/>
</dbReference>
<feature type="region of interest" description="Disordered" evidence="9">
    <location>
        <begin position="229"/>
        <end position="265"/>
    </location>
</feature>
<evidence type="ECO:0000256" key="8">
    <source>
        <dbReference type="PROSITE-ProRule" id="PRU00175"/>
    </source>
</evidence>
<dbReference type="GO" id="GO:0016567">
    <property type="term" value="P:protein ubiquitination"/>
    <property type="evidence" value="ECO:0007669"/>
    <property type="project" value="TreeGrafter"/>
</dbReference>
<feature type="compositionally biased region" description="Polar residues" evidence="9">
    <location>
        <begin position="296"/>
        <end position="317"/>
    </location>
</feature>
<dbReference type="EMBL" id="CM031821">
    <property type="protein sequence ID" value="KAG6632248.1"/>
    <property type="molecule type" value="Genomic_DNA"/>
</dbReference>
<keyword evidence="5 8" id="KW-0863">Zinc-finger</keyword>
<evidence type="ECO:0000256" key="1">
    <source>
        <dbReference type="ARBA" id="ARBA00000900"/>
    </source>
</evidence>
<evidence type="ECO:0000256" key="6">
    <source>
        <dbReference type="ARBA" id="ARBA00022786"/>
    </source>
</evidence>
<comment type="catalytic activity">
    <reaction evidence="1">
        <text>S-ubiquitinyl-[E2 ubiquitin-conjugating enzyme]-L-cysteine + [acceptor protein]-L-lysine = [E2 ubiquitin-conjugating enzyme]-L-cysteine + N(6)-ubiquitinyl-[acceptor protein]-L-lysine.</text>
        <dbReference type="EC" id="2.3.2.27"/>
    </reaction>
</comment>
<evidence type="ECO:0000313" key="11">
    <source>
        <dbReference type="EMBL" id="KAG6632249.1"/>
    </source>
</evidence>
<dbReference type="EMBL" id="CM031821">
    <property type="protein sequence ID" value="KAG6632249.1"/>
    <property type="molecule type" value="Genomic_DNA"/>
</dbReference>
<dbReference type="AlphaFoldDB" id="A0A8T1NKY2"/>
<dbReference type="PROSITE" id="PS50089">
    <property type="entry name" value="ZF_RING_2"/>
    <property type="match status" value="1"/>
</dbReference>
<dbReference type="GO" id="GO:0008270">
    <property type="term" value="F:zinc ion binding"/>
    <property type="evidence" value="ECO:0007669"/>
    <property type="project" value="UniProtKB-KW"/>
</dbReference>
<keyword evidence="3" id="KW-0808">Transferase</keyword>
<name>A0A8T1NKY2_CARIL</name>
<dbReference type="InterPro" id="IPR039525">
    <property type="entry name" value="RNF126-like_zinc-ribbon"/>
</dbReference>
<feature type="region of interest" description="Disordered" evidence="9">
    <location>
        <begin position="285"/>
        <end position="317"/>
    </location>
</feature>
<reference evidence="11" key="1">
    <citation type="submission" date="2020-12" db="EMBL/GenBank/DDBJ databases">
        <title>WGS assembly of Carya illinoinensis cv. Pawnee.</title>
        <authorList>
            <person name="Platts A."/>
            <person name="Shu S."/>
            <person name="Wright S."/>
            <person name="Barry K."/>
            <person name="Edger P."/>
            <person name="Pires J.C."/>
            <person name="Schmutz J."/>
        </authorList>
    </citation>
    <scope>NUCLEOTIDE SEQUENCE</scope>
    <source>
        <tissue evidence="11">Leaf</tissue>
    </source>
</reference>
<feature type="domain" description="RING-type" evidence="10">
    <location>
        <begin position="182"/>
        <end position="223"/>
    </location>
</feature>
<keyword evidence="4" id="KW-0479">Metal-binding</keyword>
<dbReference type="FunFam" id="3.30.40.10:FF:000022">
    <property type="entry name" value="E3 ubiquitin-protein ligase RING1-like"/>
    <property type="match status" value="1"/>
</dbReference>
<dbReference type="Pfam" id="PF14369">
    <property type="entry name" value="Zn_ribbon_19"/>
    <property type="match status" value="1"/>
</dbReference>
<evidence type="ECO:0000256" key="2">
    <source>
        <dbReference type="ARBA" id="ARBA00012483"/>
    </source>
</evidence>
<protein>
    <recommendedName>
        <fullName evidence="2">RING-type E3 ubiquitin transferase</fullName>
        <ecNumber evidence="2">2.3.2.27</ecNumber>
    </recommendedName>
</protein>
<feature type="compositionally biased region" description="Low complexity" evidence="9">
    <location>
        <begin position="238"/>
        <end position="255"/>
    </location>
</feature>
<dbReference type="GO" id="GO:0005737">
    <property type="term" value="C:cytoplasm"/>
    <property type="evidence" value="ECO:0007669"/>
    <property type="project" value="TreeGrafter"/>
</dbReference>
<dbReference type="PANTHER" id="PTHR15710:SF34">
    <property type="entry name" value="E3 UBIQUITIN-PROTEIN LIGASE RHC1A-RELATED"/>
    <property type="match status" value="1"/>
</dbReference>
<keyword evidence="12" id="KW-1185">Reference proteome</keyword>
<organism evidence="11 12">
    <name type="scientific">Carya illinoinensis</name>
    <name type="common">Pecan</name>
    <dbReference type="NCBI Taxonomy" id="32201"/>
    <lineage>
        <taxon>Eukaryota</taxon>
        <taxon>Viridiplantae</taxon>
        <taxon>Streptophyta</taxon>
        <taxon>Embryophyta</taxon>
        <taxon>Tracheophyta</taxon>
        <taxon>Spermatophyta</taxon>
        <taxon>Magnoliopsida</taxon>
        <taxon>eudicotyledons</taxon>
        <taxon>Gunneridae</taxon>
        <taxon>Pentapetalae</taxon>
        <taxon>rosids</taxon>
        <taxon>fabids</taxon>
        <taxon>Fagales</taxon>
        <taxon>Juglandaceae</taxon>
        <taxon>Carya</taxon>
    </lineage>
</organism>
<evidence type="ECO:0000256" key="3">
    <source>
        <dbReference type="ARBA" id="ARBA00022679"/>
    </source>
</evidence>
<dbReference type="Proteomes" id="UP000811609">
    <property type="component" value="Chromosome 13"/>
</dbReference>
<dbReference type="CDD" id="cd16667">
    <property type="entry name" value="RING-H2_RNF126-like"/>
    <property type="match status" value="1"/>
</dbReference>
<evidence type="ECO:0000256" key="4">
    <source>
        <dbReference type="ARBA" id="ARBA00022723"/>
    </source>
</evidence>
<comment type="caution">
    <text evidence="11">The sequence shown here is derived from an EMBL/GenBank/DDBJ whole genome shotgun (WGS) entry which is preliminary data.</text>
</comment>
<dbReference type="EMBL" id="CM031821">
    <property type="protein sequence ID" value="KAG6632250.1"/>
    <property type="molecule type" value="Genomic_DNA"/>
</dbReference>
<dbReference type="Pfam" id="PF13639">
    <property type="entry name" value="zf-RING_2"/>
    <property type="match status" value="1"/>
</dbReference>
<keyword evidence="6" id="KW-0833">Ubl conjugation pathway</keyword>
<dbReference type="EC" id="2.3.2.27" evidence="2"/>
<evidence type="ECO:0000256" key="7">
    <source>
        <dbReference type="ARBA" id="ARBA00022833"/>
    </source>
</evidence>
<evidence type="ECO:0000259" key="10">
    <source>
        <dbReference type="PROSITE" id="PS50089"/>
    </source>
</evidence>
<dbReference type="InterPro" id="IPR001841">
    <property type="entry name" value="Znf_RING"/>
</dbReference>
<keyword evidence="7" id="KW-0862">Zinc</keyword>
<gene>
    <name evidence="11" type="ORF">CIPAW_13G145900</name>
</gene>
<evidence type="ECO:0000256" key="9">
    <source>
        <dbReference type="SAM" id="MobiDB-lite"/>
    </source>
</evidence>